<dbReference type="AlphaFoldDB" id="A0A5B7J7P5"/>
<dbReference type="Proteomes" id="UP000324222">
    <property type="component" value="Unassembled WGS sequence"/>
</dbReference>
<evidence type="ECO:0000313" key="3">
    <source>
        <dbReference type="Proteomes" id="UP000324222"/>
    </source>
</evidence>
<dbReference type="EMBL" id="VSRR010092313">
    <property type="protein sequence ID" value="MPC92730.1"/>
    <property type="molecule type" value="Genomic_DNA"/>
</dbReference>
<name>A0A5B7J7P5_PORTR</name>
<feature type="region of interest" description="Disordered" evidence="1">
    <location>
        <begin position="1"/>
        <end position="46"/>
    </location>
</feature>
<evidence type="ECO:0000256" key="1">
    <source>
        <dbReference type="SAM" id="MobiDB-lite"/>
    </source>
</evidence>
<proteinExistence type="predicted"/>
<gene>
    <name evidence="2" type="ORF">E2C01_087836</name>
</gene>
<feature type="compositionally biased region" description="Polar residues" evidence="1">
    <location>
        <begin position="16"/>
        <end position="33"/>
    </location>
</feature>
<comment type="caution">
    <text evidence="2">The sequence shown here is derived from an EMBL/GenBank/DDBJ whole genome shotgun (WGS) entry which is preliminary data.</text>
</comment>
<evidence type="ECO:0000313" key="2">
    <source>
        <dbReference type="EMBL" id="MPC92730.1"/>
    </source>
</evidence>
<accession>A0A5B7J7P5</accession>
<sequence length="46" mass="5294">MLPTNPNQHREKLQAKHTTNVRPSLNTQQSTPQPYHHLNPPQGIDK</sequence>
<reference evidence="2 3" key="1">
    <citation type="submission" date="2019-05" db="EMBL/GenBank/DDBJ databases">
        <title>Another draft genome of Portunus trituberculatus and its Hox gene families provides insights of decapod evolution.</title>
        <authorList>
            <person name="Jeong J.-H."/>
            <person name="Song I."/>
            <person name="Kim S."/>
            <person name="Choi T."/>
            <person name="Kim D."/>
            <person name="Ryu S."/>
            <person name="Kim W."/>
        </authorList>
    </citation>
    <scope>NUCLEOTIDE SEQUENCE [LARGE SCALE GENOMIC DNA]</scope>
    <source>
        <tissue evidence="2">Muscle</tissue>
    </source>
</reference>
<protein>
    <submittedName>
        <fullName evidence="2">Uncharacterized protein</fullName>
    </submittedName>
</protein>
<keyword evidence="3" id="KW-1185">Reference proteome</keyword>
<organism evidence="2 3">
    <name type="scientific">Portunus trituberculatus</name>
    <name type="common">Swimming crab</name>
    <name type="synonym">Neptunus trituberculatus</name>
    <dbReference type="NCBI Taxonomy" id="210409"/>
    <lineage>
        <taxon>Eukaryota</taxon>
        <taxon>Metazoa</taxon>
        <taxon>Ecdysozoa</taxon>
        <taxon>Arthropoda</taxon>
        <taxon>Crustacea</taxon>
        <taxon>Multicrustacea</taxon>
        <taxon>Malacostraca</taxon>
        <taxon>Eumalacostraca</taxon>
        <taxon>Eucarida</taxon>
        <taxon>Decapoda</taxon>
        <taxon>Pleocyemata</taxon>
        <taxon>Brachyura</taxon>
        <taxon>Eubrachyura</taxon>
        <taxon>Portunoidea</taxon>
        <taxon>Portunidae</taxon>
        <taxon>Portuninae</taxon>
        <taxon>Portunus</taxon>
    </lineage>
</organism>